<comment type="caution">
    <text evidence="1">The sequence shown here is derived from an EMBL/GenBank/DDBJ whole genome shotgun (WGS) entry which is preliminary data.</text>
</comment>
<sequence length="122" mass="13703">MPDSLHSSVSGFWRFFFKSLETSGEPGMLLVQSFFMQSPQHPVLVPTFVIHSLPEFGSHLMEVDFEGWEGCGLMERCQAGEVVPPCPEGEPQDAVLHFLQSANSCMGESMQRNRRIGENRNN</sequence>
<reference evidence="1 2" key="1">
    <citation type="submission" date="2019-05" db="EMBL/GenBank/DDBJ databases">
        <title>Another draft genome of Portunus trituberculatus and its Hox gene families provides insights of decapod evolution.</title>
        <authorList>
            <person name="Jeong J.-H."/>
            <person name="Song I."/>
            <person name="Kim S."/>
            <person name="Choi T."/>
            <person name="Kim D."/>
            <person name="Ryu S."/>
            <person name="Kim W."/>
        </authorList>
    </citation>
    <scope>NUCLEOTIDE SEQUENCE [LARGE SCALE GENOMIC DNA]</scope>
    <source>
        <tissue evidence="1">Muscle</tissue>
    </source>
</reference>
<dbReference type="Proteomes" id="UP000324222">
    <property type="component" value="Unassembled WGS sequence"/>
</dbReference>
<dbReference type="EMBL" id="VSRR010006396">
    <property type="protein sequence ID" value="MPC44698.1"/>
    <property type="molecule type" value="Genomic_DNA"/>
</dbReference>
<dbReference type="AlphaFoldDB" id="A0A5B7FID9"/>
<evidence type="ECO:0000313" key="2">
    <source>
        <dbReference type="Proteomes" id="UP000324222"/>
    </source>
</evidence>
<keyword evidence="2" id="KW-1185">Reference proteome</keyword>
<proteinExistence type="predicted"/>
<accession>A0A5B7FID9</accession>
<evidence type="ECO:0000313" key="1">
    <source>
        <dbReference type="EMBL" id="MPC44698.1"/>
    </source>
</evidence>
<protein>
    <submittedName>
        <fullName evidence="1">Uncharacterized protein</fullName>
    </submittedName>
</protein>
<gene>
    <name evidence="1" type="ORF">E2C01_038377</name>
</gene>
<name>A0A5B7FID9_PORTR</name>
<organism evidence="1 2">
    <name type="scientific">Portunus trituberculatus</name>
    <name type="common">Swimming crab</name>
    <name type="synonym">Neptunus trituberculatus</name>
    <dbReference type="NCBI Taxonomy" id="210409"/>
    <lineage>
        <taxon>Eukaryota</taxon>
        <taxon>Metazoa</taxon>
        <taxon>Ecdysozoa</taxon>
        <taxon>Arthropoda</taxon>
        <taxon>Crustacea</taxon>
        <taxon>Multicrustacea</taxon>
        <taxon>Malacostraca</taxon>
        <taxon>Eumalacostraca</taxon>
        <taxon>Eucarida</taxon>
        <taxon>Decapoda</taxon>
        <taxon>Pleocyemata</taxon>
        <taxon>Brachyura</taxon>
        <taxon>Eubrachyura</taxon>
        <taxon>Portunoidea</taxon>
        <taxon>Portunidae</taxon>
        <taxon>Portuninae</taxon>
        <taxon>Portunus</taxon>
    </lineage>
</organism>